<evidence type="ECO:0000313" key="3">
    <source>
        <dbReference type="Proteomes" id="UP001141806"/>
    </source>
</evidence>
<feature type="compositionally biased region" description="Polar residues" evidence="1">
    <location>
        <begin position="30"/>
        <end position="39"/>
    </location>
</feature>
<reference evidence="2" key="1">
    <citation type="journal article" date="2023" name="Plant J.">
        <title>The genome of the king protea, Protea cynaroides.</title>
        <authorList>
            <person name="Chang J."/>
            <person name="Duong T.A."/>
            <person name="Schoeman C."/>
            <person name="Ma X."/>
            <person name="Roodt D."/>
            <person name="Barker N."/>
            <person name="Li Z."/>
            <person name="Van de Peer Y."/>
            <person name="Mizrachi E."/>
        </authorList>
    </citation>
    <scope>NUCLEOTIDE SEQUENCE</scope>
    <source>
        <tissue evidence="2">Young leaves</tissue>
    </source>
</reference>
<keyword evidence="3" id="KW-1185">Reference proteome</keyword>
<evidence type="ECO:0000313" key="2">
    <source>
        <dbReference type="EMBL" id="KAJ4960098.1"/>
    </source>
</evidence>
<feature type="region of interest" description="Disordered" evidence="1">
    <location>
        <begin position="1"/>
        <end position="41"/>
    </location>
</feature>
<dbReference type="AlphaFoldDB" id="A0A9Q0H893"/>
<dbReference type="EMBL" id="JAMYWD010000009">
    <property type="protein sequence ID" value="KAJ4960098.1"/>
    <property type="molecule type" value="Genomic_DNA"/>
</dbReference>
<protein>
    <submittedName>
        <fullName evidence="2">Uncharacterized protein</fullName>
    </submittedName>
</protein>
<name>A0A9Q0H893_9MAGN</name>
<comment type="caution">
    <text evidence="2">The sequence shown here is derived from an EMBL/GenBank/DDBJ whole genome shotgun (WGS) entry which is preliminary data.</text>
</comment>
<sequence>MAMKSRPLDGNLDRETSDLAVGSKQPLPPSSFQNPNLTTPDDVVPSRFDILSYVVDDFDTCSCPNSTAHNPNPSQRHVLFPFHSPSVIFSPCFVSPHDH</sequence>
<evidence type="ECO:0000256" key="1">
    <source>
        <dbReference type="SAM" id="MobiDB-lite"/>
    </source>
</evidence>
<gene>
    <name evidence="2" type="ORF">NE237_020008</name>
</gene>
<proteinExistence type="predicted"/>
<organism evidence="2 3">
    <name type="scientific">Protea cynaroides</name>
    <dbReference type="NCBI Taxonomy" id="273540"/>
    <lineage>
        <taxon>Eukaryota</taxon>
        <taxon>Viridiplantae</taxon>
        <taxon>Streptophyta</taxon>
        <taxon>Embryophyta</taxon>
        <taxon>Tracheophyta</taxon>
        <taxon>Spermatophyta</taxon>
        <taxon>Magnoliopsida</taxon>
        <taxon>Proteales</taxon>
        <taxon>Proteaceae</taxon>
        <taxon>Protea</taxon>
    </lineage>
</organism>
<accession>A0A9Q0H893</accession>
<dbReference type="Proteomes" id="UP001141806">
    <property type="component" value="Unassembled WGS sequence"/>
</dbReference>